<accession>A0ABY4AN05</accession>
<dbReference type="EMBL" id="CP063982">
    <property type="protein sequence ID" value="UOD49429.1"/>
    <property type="molecule type" value="Genomic_DNA"/>
</dbReference>
<feature type="domain" description="Type II secretion system protein GspF" evidence="7">
    <location>
        <begin position="116"/>
        <end position="239"/>
    </location>
</feature>
<feature type="transmembrane region" description="Helical" evidence="6">
    <location>
        <begin position="255"/>
        <end position="275"/>
    </location>
</feature>
<sequence>MPLYWLWLVSGAIAVAWVVWLIQRALYLALDRHRTLYTSEAEHRLRDLFLFVDLKLLWPAAFITGTLVCVIAVVTGLGIIAGLIAMLICWCLPNLGIGWARRQRIKAFEQQLPEALMSLAGSMRAGSSFSAALQGLVMHALPPLSQEMSVVNRQIRLGASAPDAFQQLAVRLAADSLDLLAITVRVAVQTGGPLAAMLEQTGHTMQANQQIKARLSALTAQGWLQAWVMGAMPLALMAALGAMDPSFAQALLHTTEGHIVLLVIGFFEVLGIWWLRRTVALSV</sequence>
<name>A0ABY4AN05_9BURK</name>
<keyword evidence="3 6" id="KW-0812">Transmembrane</keyword>
<feature type="transmembrane region" description="Helical" evidence="6">
    <location>
        <begin position="222"/>
        <end position="243"/>
    </location>
</feature>
<dbReference type="RefSeq" id="WP_243477589.1">
    <property type="nucleotide sequence ID" value="NZ_CP063982.1"/>
</dbReference>
<dbReference type="Proteomes" id="UP000831607">
    <property type="component" value="Chromosome"/>
</dbReference>
<keyword evidence="2" id="KW-1003">Cell membrane</keyword>
<dbReference type="PANTHER" id="PTHR35007:SF1">
    <property type="entry name" value="PILUS ASSEMBLY PROTEIN"/>
    <property type="match status" value="1"/>
</dbReference>
<evidence type="ECO:0000256" key="1">
    <source>
        <dbReference type="ARBA" id="ARBA00004651"/>
    </source>
</evidence>
<feature type="transmembrane region" description="Helical" evidence="6">
    <location>
        <begin position="48"/>
        <end position="73"/>
    </location>
</feature>
<keyword evidence="4 6" id="KW-1133">Transmembrane helix</keyword>
<dbReference type="PANTHER" id="PTHR35007">
    <property type="entry name" value="INTEGRAL MEMBRANE PROTEIN-RELATED"/>
    <property type="match status" value="1"/>
</dbReference>
<dbReference type="InterPro" id="IPR018076">
    <property type="entry name" value="T2SS_GspF_dom"/>
</dbReference>
<organism evidence="8 9">
    <name type="scientific">Orrella daihaiensis</name>
    <dbReference type="NCBI Taxonomy" id="2782176"/>
    <lineage>
        <taxon>Bacteria</taxon>
        <taxon>Pseudomonadati</taxon>
        <taxon>Pseudomonadota</taxon>
        <taxon>Betaproteobacteria</taxon>
        <taxon>Burkholderiales</taxon>
        <taxon>Alcaligenaceae</taxon>
        <taxon>Orrella</taxon>
    </lineage>
</organism>
<evidence type="ECO:0000259" key="7">
    <source>
        <dbReference type="Pfam" id="PF00482"/>
    </source>
</evidence>
<reference evidence="8 9" key="1">
    <citation type="submission" date="2020-11" db="EMBL/GenBank/DDBJ databases">
        <title>Algicoccus daihaiensis sp.nov., isolated from Daihai Lake in Inner Mongolia.</title>
        <authorList>
            <person name="Kai J."/>
        </authorList>
    </citation>
    <scope>NUCLEOTIDE SEQUENCE [LARGE SCALE GENOMIC DNA]</scope>
    <source>
        <strain evidence="9">f23</strain>
    </source>
</reference>
<evidence type="ECO:0000256" key="3">
    <source>
        <dbReference type="ARBA" id="ARBA00022692"/>
    </source>
</evidence>
<protein>
    <submittedName>
        <fullName evidence="8">Type II secretion system F family protein</fullName>
    </submittedName>
</protein>
<evidence type="ECO:0000256" key="4">
    <source>
        <dbReference type="ARBA" id="ARBA00022989"/>
    </source>
</evidence>
<evidence type="ECO:0000313" key="9">
    <source>
        <dbReference type="Proteomes" id="UP000831607"/>
    </source>
</evidence>
<evidence type="ECO:0000313" key="8">
    <source>
        <dbReference type="EMBL" id="UOD49429.1"/>
    </source>
</evidence>
<evidence type="ECO:0000256" key="6">
    <source>
        <dbReference type="SAM" id="Phobius"/>
    </source>
</evidence>
<dbReference type="Gene3D" id="1.20.81.30">
    <property type="entry name" value="Type II secretion system (T2SS), domain F"/>
    <property type="match status" value="1"/>
</dbReference>
<keyword evidence="9" id="KW-1185">Reference proteome</keyword>
<feature type="transmembrane region" description="Helical" evidence="6">
    <location>
        <begin position="6"/>
        <end position="27"/>
    </location>
</feature>
<evidence type="ECO:0000256" key="5">
    <source>
        <dbReference type="ARBA" id="ARBA00023136"/>
    </source>
</evidence>
<dbReference type="Pfam" id="PF00482">
    <property type="entry name" value="T2SSF"/>
    <property type="match status" value="1"/>
</dbReference>
<gene>
    <name evidence="8" type="ORF">DHf2319_08005</name>
</gene>
<dbReference type="InterPro" id="IPR042094">
    <property type="entry name" value="T2SS_GspF_sf"/>
</dbReference>
<evidence type="ECO:0000256" key="2">
    <source>
        <dbReference type="ARBA" id="ARBA00022475"/>
    </source>
</evidence>
<comment type="subcellular location">
    <subcellularLocation>
        <location evidence="1">Cell membrane</location>
        <topology evidence="1">Multi-pass membrane protein</topology>
    </subcellularLocation>
</comment>
<feature type="transmembrane region" description="Helical" evidence="6">
    <location>
        <begin position="79"/>
        <end position="100"/>
    </location>
</feature>
<keyword evidence="5 6" id="KW-0472">Membrane</keyword>
<proteinExistence type="predicted"/>